<dbReference type="AlphaFoldDB" id="A0A1I1S6U1"/>
<accession>A0A1I1S6U1</accession>
<protein>
    <submittedName>
        <fullName evidence="1">Uncharacterized protein</fullName>
    </submittedName>
</protein>
<dbReference type="RefSeq" id="WP_242940916.1">
    <property type="nucleotide sequence ID" value="NZ_FOKQ01000087.1"/>
</dbReference>
<organism evidence="1 2">
    <name type="scientific">Ruminococcus albus</name>
    <dbReference type="NCBI Taxonomy" id="1264"/>
    <lineage>
        <taxon>Bacteria</taxon>
        <taxon>Bacillati</taxon>
        <taxon>Bacillota</taxon>
        <taxon>Clostridia</taxon>
        <taxon>Eubacteriales</taxon>
        <taxon>Oscillospiraceae</taxon>
        <taxon>Ruminococcus</taxon>
    </lineage>
</organism>
<dbReference type="EMBL" id="FOKQ01000087">
    <property type="protein sequence ID" value="SFD42284.1"/>
    <property type="molecule type" value="Genomic_DNA"/>
</dbReference>
<name>A0A1I1S6U1_RUMAL</name>
<evidence type="ECO:0000313" key="2">
    <source>
        <dbReference type="Proteomes" id="UP000182192"/>
    </source>
</evidence>
<dbReference type="Proteomes" id="UP000182192">
    <property type="component" value="Unassembled WGS sequence"/>
</dbReference>
<sequence length="47" mass="5513">MLTEQDDGKKISRHDITMEILDILDRHELHYSDGYICSSCLNDPFPF</sequence>
<proteinExistence type="predicted"/>
<evidence type="ECO:0000313" key="1">
    <source>
        <dbReference type="EMBL" id="SFD42284.1"/>
    </source>
</evidence>
<gene>
    <name evidence="1" type="ORF">SAMN02910406_03857</name>
</gene>
<reference evidence="1 2" key="1">
    <citation type="submission" date="2016-10" db="EMBL/GenBank/DDBJ databases">
        <authorList>
            <person name="de Groot N.N."/>
        </authorList>
    </citation>
    <scope>NUCLEOTIDE SEQUENCE [LARGE SCALE GENOMIC DNA]</scope>
    <source>
        <strain evidence="1 2">AR67</strain>
    </source>
</reference>